<name>A0A5J4UAD7_9EUKA</name>
<evidence type="ECO:0000313" key="2">
    <source>
        <dbReference type="Proteomes" id="UP000324800"/>
    </source>
</evidence>
<proteinExistence type="predicted"/>
<gene>
    <name evidence="1" type="ORF">EZS28_036926</name>
</gene>
<dbReference type="AlphaFoldDB" id="A0A5J4UAD7"/>
<comment type="caution">
    <text evidence="1">The sequence shown here is derived from an EMBL/GenBank/DDBJ whole genome shotgun (WGS) entry which is preliminary data.</text>
</comment>
<dbReference type="Proteomes" id="UP000324800">
    <property type="component" value="Unassembled WGS sequence"/>
</dbReference>
<feature type="non-terminal residue" evidence="1">
    <location>
        <position position="35"/>
    </location>
</feature>
<evidence type="ECO:0000313" key="1">
    <source>
        <dbReference type="EMBL" id="KAA6367547.1"/>
    </source>
</evidence>
<dbReference type="EMBL" id="SNRW01018222">
    <property type="protein sequence ID" value="KAA6367547.1"/>
    <property type="molecule type" value="Genomic_DNA"/>
</dbReference>
<organism evidence="1 2">
    <name type="scientific">Streblomastix strix</name>
    <dbReference type="NCBI Taxonomy" id="222440"/>
    <lineage>
        <taxon>Eukaryota</taxon>
        <taxon>Metamonada</taxon>
        <taxon>Preaxostyla</taxon>
        <taxon>Oxymonadida</taxon>
        <taxon>Streblomastigidae</taxon>
        <taxon>Streblomastix</taxon>
    </lineage>
</organism>
<accession>A0A5J4UAD7</accession>
<protein>
    <submittedName>
        <fullName evidence="1">Uncharacterized protein</fullName>
    </submittedName>
</protein>
<sequence>MCHLEALAKALNHDTDNKRYKQDSIISISRQYLVK</sequence>
<reference evidence="1 2" key="1">
    <citation type="submission" date="2019-03" db="EMBL/GenBank/DDBJ databases">
        <title>Single cell metagenomics reveals metabolic interactions within the superorganism composed of flagellate Streblomastix strix and complex community of Bacteroidetes bacteria on its surface.</title>
        <authorList>
            <person name="Treitli S.C."/>
            <person name="Kolisko M."/>
            <person name="Husnik F."/>
            <person name="Keeling P."/>
            <person name="Hampl V."/>
        </authorList>
    </citation>
    <scope>NUCLEOTIDE SEQUENCE [LARGE SCALE GENOMIC DNA]</scope>
    <source>
        <strain evidence="1">ST1C</strain>
    </source>
</reference>